<evidence type="ECO:0000313" key="1">
    <source>
        <dbReference type="EMBL" id="KAF7415653.1"/>
    </source>
</evidence>
<sequence>MQFREGSRCVRCDVINAIHESLIRNGNQFSRKAEVLSNEYPMRTLIKDNKTKGESYYKVHQREEHLPKYFDKSVENFEWEELPREQEFRAFSVRIRRSRKEKKRRYLLAKKLKRVSWTTSLDTSYSDPFSSN</sequence>
<comment type="caution">
    <text evidence="1">The sequence shown here is derived from an EMBL/GenBank/DDBJ whole genome shotgun (WGS) entry which is preliminary data.</text>
</comment>
<reference evidence="1" key="1">
    <citation type="journal article" date="2020" name="G3 (Bethesda)">
        <title>High-Quality Assemblies for Three Invasive Social Wasps from the &lt;i&gt;Vespula&lt;/i&gt; Genus.</title>
        <authorList>
            <person name="Harrop T.W.R."/>
            <person name="Guhlin J."/>
            <person name="McLaughlin G.M."/>
            <person name="Permina E."/>
            <person name="Stockwell P."/>
            <person name="Gilligan J."/>
            <person name="Le Lec M.F."/>
            <person name="Gruber M.A.M."/>
            <person name="Quinn O."/>
            <person name="Lovegrove M."/>
            <person name="Duncan E.J."/>
            <person name="Remnant E.J."/>
            <person name="Van Eeckhoven J."/>
            <person name="Graham B."/>
            <person name="Knapp R.A."/>
            <person name="Langford K.W."/>
            <person name="Kronenberg Z."/>
            <person name="Press M.O."/>
            <person name="Eacker S.M."/>
            <person name="Wilson-Rankin E.E."/>
            <person name="Purcell J."/>
            <person name="Lester P.J."/>
            <person name="Dearden P.K."/>
        </authorList>
    </citation>
    <scope>NUCLEOTIDE SEQUENCE</scope>
    <source>
        <strain evidence="1">Volc-1</strain>
    </source>
</reference>
<name>A0A834NQF5_VESPE</name>
<keyword evidence="2" id="KW-1185">Reference proteome</keyword>
<protein>
    <submittedName>
        <fullName evidence="1">Uncharacterized protein</fullName>
    </submittedName>
</protein>
<accession>A0A834NQF5</accession>
<dbReference type="AlphaFoldDB" id="A0A834NQF5"/>
<dbReference type="EMBL" id="JACSDY010000011">
    <property type="protein sequence ID" value="KAF7415653.1"/>
    <property type="molecule type" value="Genomic_DNA"/>
</dbReference>
<organism evidence="1 2">
    <name type="scientific">Vespula pensylvanica</name>
    <name type="common">Western yellow jacket</name>
    <name type="synonym">Wasp</name>
    <dbReference type="NCBI Taxonomy" id="30213"/>
    <lineage>
        <taxon>Eukaryota</taxon>
        <taxon>Metazoa</taxon>
        <taxon>Ecdysozoa</taxon>
        <taxon>Arthropoda</taxon>
        <taxon>Hexapoda</taxon>
        <taxon>Insecta</taxon>
        <taxon>Pterygota</taxon>
        <taxon>Neoptera</taxon>
        <taxon>Endopterygota</taxon>
        <taxon>Hymenoptera</taxon>
        <taxon>Apocrita</taxon>
        <taxon>Aculeata</taxon>
        <taxon>Vespoidea</taxon>
        <taxon>Vespidae</taxon>
        <taxon>Vespinae</taxon>
        <taxon>Vespula</taxon>
    </lineage>
</organism>
<evidence type="ECO:0000313" key="2">
    <source>
        <dbReference type="Proteomes" id="UP000600918"/>
    </source>
</evidence>
<proteinExistence type="predicted"/>
<gene>
    <name evidence="1" type="ORF">H0235_012245</name>
</gene>
<dbReference type="Proteomes" id="UP000600918">
    <property type="component" value="Unassembled WGS sequence"/>
</dbReference>